<protein>
    <submittedName>
        <fullName evidence="1">Uncharacterized protein</fullName>
    </submittedName>
</protein>
<dbReference type="GO" id="GO:0005654">
    <property type="term" value="C:nucleoplasm"/>
    <property type="evidence" value="ECO:0000318"/>
    <property type="project" value="GO_Central"/>
</dbReference>
<dbReference type="AlphaFoldDB" id="A0A0K9PT98"/>
<organism evidence="1 2">
    <name type="scientific">Zostera marina</name>
    <name type="common">Eelgrass</name>
    <dbReference type="NCBI Taxonomy" id="29655"/>
    <lineage>
        <taxon>Eukaryota</taxon>
        <taxon>Viridiplantae</taxon>
        <taxon>Streptophyta</taxon>
        <taxon>Embryophyta</taxon>
        <taxon>Tracheophyta</taxon>
        <taxon>Spermatophyta</taxon>
        <taxon>Magnoliopsida</taxon>
        <taxon>Liliopsida</taxon>
        <taxon>Zosteraceae</taxon>
        <taxon>Zostera</taxon>
    </lineage>
</organism>
<reference evidence="2" key="1">
    <citation type="journal article" date="2016" name="Nature">
        <title>The genome of the seagrass Zostera marina reveals angiosperm adaptation to the sea.</title>
        <authorList>
            <person name="Olsen J.L."/>
            <person name="Rouze P."/>
            <person name="Verhelst B."/>
            <person name="Lin Y.-C."/>
            <person name="Bayer T."/>
            <person name="Collen J."/>
            <person name="Dattolo E."/>
            <person name="De Paoli E."/>
            <person name="Dittami S."/>
            <person name="Maumus F."/>
            <person name="Michel G."/>
            <person name="Kersting A."/>
            <person name="Lauritano C."/>
            <person name="Lohaus R."/>
            <person name="Toepel M."/>
            <person name="Tonon T."/>
            <person name="Vanneste K."/>
            <person name="Amirebrahimi M."/>
            <person name="Brakel J."/>
            <person name="Bostroem C."/>
            <person name="Chovatia M."/>
            <person name="Grimwood J."/>
            <person name="Jenkins J.W."/>
            <person name="Jueterbock A."/>
            <person name="Mraz A."/>
            <person name="Stam W.T."/>
            <person name="Tice H."/>
            <person name="Bornberg-Bauer E."/>
            <person name="Green P.J."/>
            <person name="Pearson G.A."/>
            <person name="Procaccini G."/>
            <person name="Duarte C.M."/>
            <person name="Schmutz J."/>
            <person name="Reusch T.B.H."/>
            <person name="Van de Peer Y."/>
        </authorList>
    </citation>
    <scope>NUCLEOTIDE SEQUENCE [LARGE SCALE GENOMIC DNA]</scope>
    <source>
        <strain evidence="2">cv. Finnish</strain>
    </source>
</reference>
<dbReference type="PANTHER" id="PTHR48145">
    <property type="entry name" value="NUCLEAR ENVELOPE-ASSOCIATED PROTEIN 1"/>
    <property type="match status" value="1"/>
</dbReference>
<evidence type="ECO:0000313" key="1">
    <source>
        <dbReference type="EMBL" id="KMZ71465.1"/>
    </source>
</evidence>
<name>A0A0K9PT98_ZOSMR</name>
<sequence length="221" mass="25909">MTTTTTMGKKKPAGEEITQLDPLLRDLSEKKKSFRNSVISLSSELRDVRNRLAEREDCLRKLTVAKQEAEAKTEMMGQQICLLKTSLEKRDKYLQLEAANNQHLGFNVLHTNEDEEHLKYVDGNGIDQKEIVHVSSNQNVISSGEISDGYYYFPRLRLEIGLLSQELHSHVEKHQTRDEELKMRILELELCFQDRKRRINTQKLTKLNKCYYCYFLDRITR</sequence>
<dbReference type="PANTHER" id="PTHR48145:SF5">
    <property type="entry name" value="NUCLEAR ENVELOPE-ASSOCIATED PROTEIN 2"/>
    <property type="match status" value="1"/>
</dbReference>
<accession>A0A0K9PT98</accession>
<dbReference type="GO" id="GO:0005635">
    <property type="term" value="C:nuclear envelope"/>
    <property type="evidence" value="ECO:0000318"/>
    <property type="project" value="GO_Central"/>
</dbReference>
<evidence type="ECO:0000313" key="2">
    <source>
        <dbReference type="Proteomes" id="UP000036987"/>
    </source>
</evidence>
<dbReference type="InterPro" id="IPR049932">
    <property type="entry name" value="NEAP1-4"/>
</dbReference>
<dbReference type="OrthoDB" id="1729117at2759"/>
<comment type="caution">
    <text evidence="1">The sequence shown here is derived from an EMBL/GenBank/DDBJ whole genome shotgun (WGS) entry which is preliminary data.</text>
</comment>
<dbReference type="Proteomes" id="UP000036987">
    <property type="component" value="Unassembled WGS sequence"/>
</dbReference>
<keyword evidence="2" id="KW-1185">Reference proteome</keyword>
<gene>
    <name evidence="1" type="ORF">ZOSMA_17G00210</name>
</gene>
<proteinExistence type="predicted"/>
<dbReference type="EMBL" id="LFYR01000671">
    <property type="protein sequence ID" value="KMZ71465.1"/>
    <property type="molecule type" value="Genomic_DNA"/>
</dbReference>